<feature type="transmembrane region" description="Helical" evidence="6">
    <location>
        <begin position="461"/>
        <end position="483"/>
    </location>
</feature>
<dbReference type="GO" id="GO:0016020">
    <property type="term" value="C:membrane"/>
    <property type="evidence" value="ECO:0007669"/>
    <property type="project" value="UniProtKB-SubCell"/>
</dbReference>
<dbReference type="PANTHER" id="PTHR43791">
    <property type="entry name" value="PERMEASE-RELATED"/>
    <property type="match status" value="1"/>
</dbReference>
<feature type="transmembrane region" description="Helical" evidence="6">
    <location>
        <begin position="304"/>
        <end position="328"/>
    </location>
</feature>
<gene>
    <name evidence="7" type="ORF">DASC09_003490</name>
</gene>
<evidence type="ECO:0000313" key="8">
    <source>
        <dbReference type="Proteomes" id="UP001360560"/>
    </source>
</evidence>
<feature type="transmembrane region" description="Helical" evidence="6">
    <location>
        <begin position="137"/>
        <end position="158"/>
    </location>
</feature>
<proteinExistence type="predicted"/>
<feature type="transmembrane region" description="Helical" evidence="6">
    <location>
        <begin position="400"/>
        <end position="418"/>
    </location>
</feature>
<evidence type="ECO:0000256" key="2">
    <source>
        <dbReference type="ARBA" id="ARBA00022448"/>
    </source>
</evidence>
<keyword evidence="8" id="KW-1185">Reference proteome</keyword>
<evidence type="ECO:0008006" key="9">
    <source>
        <dbReference type="Google" id="ProtNLM"/>
    </source>
</evidence>
<keyword evidence="4 6" id="KW-1133">Transmembrane helix</keyword>
<evidence type="ECO:0000256" key="3">
    <source>
        <dbReference type="ARBA" id="ARBA00022692"/>
    </source>
</evidence>
<feature type="transmembrane region" description="Helical" evidence="6">
    <location>
        <begin position="430"/>
        <end position="449"/>
    </location>
</feature>
<dbReference type="EMBL" id="BTFZ01000001">
    <property type="protein sequence ID" value="GMM33024.1"/>
    <property type="molecule type" value="Genomic_DNA"/>
</dbReference>
<dbReference type="GO" id="GO:0022857">
    <property type="term" value="F:transmembrane transporter activity"/>
    <property type="evidence" value="ECO:0007669"/>
    <property type="project" value="InterPro"/>
</dbReference>
<sequence length="522" mass="58313">MSVEKQSHNLTEKGSIEPEDIQLGTVVSTSGKMVNVHGDMKHMDQALGLALQTKDMSFTEEEDKKLLRKIDFALIPFVSFLYSLFYVDKASNGWAAVMGIRKDMHMVNDMFSWSGSAFYLGYLAFQPFASFSLQKFPLAKTFSVYMFSWAVIICLQATNVNYPAFIFLRTLLGCAEASASVFTTVLTSQYYKKKESFLRVSFWLATSGFGVFFGNMLAYGIATRADSFSIAPWKILFIVIGLISFVVAIILAFHIADDPSKAWFLNEKEKLMVVERIRENYQGFGNKVWKKHQFIEAMTDIKTYLFFIYAVAFNIPNSALASFGSILLSSDLGYSSTDSLLYGAPQGVVEFMCLPLIAYMIQRFNLPRLLSTAVVITITIAFACMLAFGKNHGTQLAGYYLLYLMQIGPIGSFSYFASNVPGHTKKITITSVYLVGYCVGSLIGPQTFVAKDSPNYVPAKIAIVVCVSVAAACFYGIYFLCLLENKSRDKKAAELGDQYVVPENIEFGDLTSNENIYFRYVL</sequence>
<reference evidence="7 8" key="1">
    <citation type="journal article" date="2023" name="Elife">
        <title>Identification of key yeast species and microbe-microbe interactions impacting larval growth of Drosophila in the wild.</title>
        <authorList>
            <person name="Mure A."/>
            <person name="Sugiura Y."/>
            <person name="Maeda R."/>
            <person name="Honda K."/>
            <person name="Sakurai N."/>
            <person name="Takahashi Y."/>
            <person name="Watada M."/>
            <person name="Katoh T."/>
            <person name="Gotoh A."/>
            <person name="Gotoh Y."/>
            <person name="Taniguchi I."/>
            <person name="Nakamura K."/>
            <person name="Hayashi T."/>
            <person name="Katayama T."/>
            <person name="Uemura T."/>
            <person name="Hattori Y."/>
        </authorList>
    </citation>
    <scope>NUCLEOTIDE SEQUENCE [LARGE SCALE GENOMIC DNA]</scope>
    <source>
        <strain evidence="7 8">SC-9</strain>
    </source>
</reference>
<dbReference type="SUPFAM" id="SSF103473">
    <property type="entry name" value="MFS general substrate transporter"/>
    <property type="match status" value="1"/>
</dbReference>
<feature type="transmembrane region" description="Helical" evidence="6">
    <location>
        <begin position="233"/>
        <end position="256"/>
    </location>
</feature>
<feature type="transmembrane region" description="Helical" evidence="6">
    <location>
        <begin position="70"/>
        <end position="87"/>
    </location>
</feature>
<feature type="transmembrane region" description="Helical" evidence="6">
    <location>
        <begin position="164"/>
        <end position="188"/>
    </location>
</feature>
<dbReference type="GeneID" id="90071003"/>
<dbReference type="RefSeq" id="XP_064850024.1">
    <property type="nucleotide sequence ID" value="XM_064993952.1"/>
</dbReference>
<comment type="caution">
    <text evidence="7">The sequence shown here is derived from an EMBL/GenBank/DDBJ whole genome shotgun (WGS) entry which is preliminary data.</text>
</comment>
<organism evidence="7 8">
    <name type="scientific">Saccharomycopsis crataegensis</name>
    <dbReference type="NCBI Taxonomy" id="43959"/>
    <lineage>
        <taxon>Eukaryota</taxon>
        <taxon>Fungi</taxon>
        <taxon>Dikarya</taxon>
        <taxon>Ascomycota</taxon>
        <taxon>Saccharomycotina</taxon>
        <taxon>Saccharomycetes</taxon>
        <taxon>Saccharomycopsidaceae</taxon>
        <taxon>Saccharomycopsis</taxon>
    </lineage>
</organism>
<dbReference type="Pfam" id="PF07690">
    <property type="entry name" value="MFS_1"/>
    <property type="match status" value="1"/>
</dbReference>
<accession>A0AAV5QE84</accession>
<keyword evidence="3 6" id="KW-0812">Transmembrane</keyword>
<evidence type="ECO:0000256" key="4">
    <source>
        <dbReference type="ARBA" id="ARBA00022989"/>
    </source>
</evidence>
<dbReference type="InterPro" id="IPR011701">
    <property type="entry name" value="MFS"/>
</dbReference>
<feature type="transmembrane region" description="Helical" evidence="6">
    <location>
        <begin position="340"/>
        <end position="361"/>
    </location>
</feature>
<evidence type="ECO:0000313" key="7">
    <source>
        <dbReference type="EMBL" id="GMM33024.1"/>
    </source>
</evidence>
<dbReference type="InterPro" id="IPR036259">
    <property type="entry name" value="MFS_trans_sf"/>
</dbReference>
<keyword evidence="5 6" id="KW-0472">Membrane</keyword>
<keyword evidence="2" id="KW-0813">Transport</keyword>
<protein>
    <recommendedName>
        <fullName evidence="9">Allantoate permease</fullName>
    </recommendedName>
</protein>
<comment type="subcellular location">
    <subcellularLocation>
        <location evidence="1">Membrane</location>
        <topology evidence="1">Multi-pass membrane protein</topology>
    </subcellularLocation>
</comment>
<name>A0AAV5QE84_9ASCO</name>
<evidence type="ECO:0000256" key="5">
    <source>
        <dbReference type="ARBA" id="ARBA00023136"/>
    </source>
</evidence>
<dbReference type="Proteomes" id="UP001360560">
    <property type="component" value="Unassembled WGS sequence"/>
</dbReference>
<feature type="transmembrane region" description="Helical" evidence="6">
    <location>
        <begin position="200"/>
        <end position="221"/>
    </location>
</feature>
<dbReference type="AlphaFoldDB" id="A0AAV5QE84"/>
<evidence type="ECO:0000256" key="6">
    <source>
        <dbReference type="SAM" id="Phobius"/>
    </source>
</evidence>
<feature type="transmembrane region" description="Helical" evidence="6">
    <location>
        <begin position="368"/>
        <end position="388"/>
    </location>
</feature>
<dbReference type="PANTHER" id="PTHR43791:SF1">
    <property type="entry name" value="ALLANTOATE PERMEASE"/>
    <property type="match status" value="1"/>
</dbReference>
<dbReference type="Gene3D" id="1.20.1250.20">
    <property type="entry name" value="MFS general substrate transporter like domains"/>
    <property type="match status" value="2"/>
</dbReference>
<feature type="transmembrane region" description="Helical" evidence="6">
    <location>
        <begin position="107"/>
        <end position="125"/>
    </location>
</feature>
<evidence type="ECO:0000256" key="1">
    <source>
        <dbReference type="ARBA" id="ARBA00004141"/>
    </source>
</evidence>